<evidence type="ECO:0000313" key="5">
    <source>
        <dbReference type="EMBL" id="KRT56707.1"/>
    </source>
</evidence>
<dbReference type="EMBL" id="LMXI01000681">
    <property type="protein sequence ID" value="KRT56707.1"/>
    <property type="molecule type" value="Genomic_DNA"/>
</dbReference>
<organism evidence="5 6">
    <name type="scientific">endosymbiont of Ridgeia piscesae</name>
    <dbReference type="NCBI Taxonomy" id="54398"/>
    <lineage>
        <taxon>Bacteria</taxon>
        <taxon>Pseudomonadati</taxon>
        <taxon>Pseudomonadota</taxon>
        <taxon>Gammaproteobacteria</taxon>
        <taxon>sulfur-oxidizing symbionts</taxon>
    </lineage>
</organism>
<evidence type="ECO:0000313" key="4">
    <source>
        <dbReference type="EMBL" id="KRT55024.1"/>
    </source>
</evidence>
<evidence type="ECO:0000256" key="2">
    <source>
        <dbReference type="SAM" id="SignalP"/>
    </source>
</evidence>
<dbReference type="SUPFAM" id="SSF47473">
    <property type="entry name" value="EF-hand"/>
    <property type="match status" value="1"/>
</dbReference>
<keyword evidence="7" id="KW-1185">Reference proteome</keyword>
<dbReference type="AlphaFoldDB" id="A0A0T5Z1M1"/>
<sequence>MKRVTRLAAASALAVFGIGSALAFNPGPPPYVYFDLNGDGYVSQQEFEEVRAQRRAERAQLGYPMRNLNRPSPFQMMDQDGDGYISATEMDSYRAQMRANRWGNSPNVPGPCPRGWRNQ</sequence>
<evidence type="ECO:0000259" key="3">
    <source>
        <dbReference type="PROSITE" id="PS50222"/>
    </source>
</evidence>
<comment type="caution">
    <text evidence="5">The sequence shown here is derived from an EMBL/GenBank/DDBJ whole genome shotgun (WGS) entry which is preliminary data.</text>
</comment>
<proteinExistence type="predicted"/>
<dbReference type="EMBL" id="LDXT01000085">
    <property type="protein sequence ID" value="KRT55024.1"/>
    <property type="molecule type" value="Genomic_DNA"/>
</dbReference>
<protein>
    <submittedName>
        <fullName evidence="5">EF hand</fullName>
    </submittedName>
</protein>
<dbReference type="GO" id="GO:0005509">
    <property type="term" value="F:calcium ion binding"/>
    <property type="evidence" value="ECO:0007669"/>
    <property type="project" value="InterPro"/>
</dbReference>
<feature type="domain" description="EF-hand" evidence="3">
    <location>
        <begin position="74"/>
        <end position="100"/>
    </location>
</feature>
<keyword evidence="2" id="KW-0732">Signal</keyword>
<name>A0A0T5Z1M1_9GAMM</name>
<dbReference type="Pfam" id="PF13202">
    <property type="entry name" value="EF-hand_5"/>
    <property type="match status" value="2"/>
</dbReference>
<dbReference type="Proteomes" id="UP000051276">
    <property type="component" value="Unassembled WGS sequence"/>
</dbReference>
<feature type="signal peptide" evidence="2">
    <location>
        <begin position="1"/>
        <end position="23"/>
    </location>
</feature>
<dbReference type="RefSeq" id="WP_057956131.1">
    <property type="nucleotide sequence ID" value="NZ_KQ556908.1"/>
</dbReference>
<dbReference type="InterPro" id="IPR018247">
    <property type="entry name" value="EF_Hand_1_Ca_BS"/>
</dbReference>
<dbReference type="PROSITE" id="PS00018">
    <property type="entry name" value="EF_HAND_1"/>
    <property type="match status" value="2"/>
</dbReference>
<feature type="chain" id="PRO_5010437693" evidence="2">
    <location>
        <begin position="24"/>
        <end position="119"/>
    </location>
</feature>
<dbReference type="CDD" id="cd00051">
    <property type="entry name" value="EFh"/>
    <property type="match status" value="1"/>
</dbReference>
<dbReference type="InterPro" id="IPR002048">
    <property type="entry name" value="EF_hand_dom"/>
</dbReference>
<evidence type="ECO:0000313" key="7">
    <source>
        <dbReference type="Proteomes" id="UP000051634"/>
    </source>
</evidence>
<dbReference type="STRING" id="54398.Ga0074115_11279"/>
<evidence type="ECO:0000313" key="6">
    <source>
        <dbReference type="Proteomes" id="UP000051276"/>
    </source>
</evidence>
<dbReference type="PROSITE" id="PS50222">
    <property type="entry name" value="EF_HAND_2"/>
    <property type="match status" value="1"/>
</dbReference>
<gene>
    <name evidence="4" type="ORF">Ga0074115_11279</name>
    <name evidence="5" type="ORF">Ga0076813_10133</name>
</gene>
<evidence type="ECO:0000256" key="1">
    <source>
        <dbReference type="SAM" id="MobiDB-lite"/>
    </source>
</evidence>
<dbReference type="Proteomes" id="UP000051634">
    <property type="component" value="Unassembled WGS sequence"/>
</dbReference>
<accession>A0A0T5Z1M1</accession>
<dbReference type="Gene3D" id="1.10.238.10">
    <property type="entry name" value="EF-hand"/>
    <property type="match status" value="1"/>
</dbReference>
<feature type="region of interest" description="Disordered" evidence="1">
    <location>
        <begin position="100"/>
        <end position="119"/>
    </location>
</feature>
<reference evidence="6 7" key="1">
    <citation type="submission" date="2015-11" db="EMBL/GenBank/DDBJ databases">
        <title>The genome of Candidatus Endoriftia persephone in Ridgeia piscesae and population structure of the North Eastern Pacific vestimentiferan symbionts.</title>
        <authorList>
            <person name="Perez M."/>
            <person name="Juniper K.S."/>
        </authorList>
    </citation>
    <scope>NUCLEOTIDE SEQUENCE [LARGE SCALE GENOMIC DNA]</scope>
    <source>
        <strain evidence="5">Ind10</strain>
        <strain evidence="4">Ind11</strain>
    </source>
</reference>
<dbReference type="InterPro" id="IPR011992">
    <property type="entry name" value="EF-hand-dom_pair"/>
</dbReference>